<dbReference type="Proteomes" id="UP000031553">
    <property type="component" value="Unassembled WGS sequence"/>
</dbReference>
<sequence length="139" mass="14972">MGLQGIGPEYEGPAEGQFGGGNLQLDAMTGNDRPVLAPVELKGFPGLEAQGHENTPTRCLACLVLFVFPLPDESGHPSVGSIITQCHKVFMQSSRRAPVLGNHPARDAGVIRQRRYSRLEQWVSNARAGVHGGVGWECR</sequence>
<name>A0A0N1N5D6_9PROT</name>
<protein>
    <submittedName>
        <fullName evidence="2">Error-prone DNA polymerase 2</fullName>
    </submittedName>
</protein>
<proteinExistence type="predicted"/>
<organism evidence="2 3">
    <name type="scientific">Komagataeibacter intermedius AF2</name>
    <dbReference type="NCBI Taxonomy" id="1458464"/>
    <lineage>
        <taxon>Bacteria</taxon>
        <taxon>Pseudomonadati</taxon>
        <taxon>Pseudomonadota</taxon>
        <taxon>Alphaproteobacteria</taxon>
        <taxon>Acetobacterales</taxon>
        <taxon>Acetobacteraceae</taxon>
        <taxon>Komagataeibacter</taxon>
    </lineage>
</organism>
<dbReference type="AlphaFoldDB" id="A0A0N1N5D6"/>
<evidence type="ECO:0000313" key="3">
    <source>
        <dbReference type="Proteomes" id="UP000031553"/>
    </source>
</evidence>
<gene>
    <name evidence="2" type="ORF">GLUCOINTEAF2_0203997</name>
</gene>
<reference evidence="2 3" key="1">
    <citation type="submission" date="2015-07" db="EMBL/GenBank/DDBJ databases">
        <title>Draft Genome Sequence of Komagataeibacter intermedius Strain AF2, Isolated from Kombucha Tea.</title>
        <authorList>
            <person name="Santos R.A."/>
            <person name="Berretta A.A."/>
            <person name="Barud H.S."/>
            <person name="Ribeiro S.J."/>
            <person name="Gonzalez-Garcia L.N."/>
            <person name="Zucchi T.D."/>
            <person name="Goldman G.H."/>
            <person name="Riano-Pachon D.M."/>
        </authorList>
    </citation>
    <scope>NUCLEOTIDE SEQUENCE [LARGE SCALE GENOMIC DNA]</scope>
    <source>
        <strain evidence="2 3">AF2</strain>
    </source>
</reference>
<dbReference type="EMBL" id="JUFX02000077">
    <property type="protein sequence ID" value="KPH88015.1"/>
    <property type="molecule type" value="Genomic_DNA"/>
</dbReference>
<feature type="region of interest" description="Disordered" evidence="1">
    <location>
        <begin position="1"/>
        <end position="29"/>
    </location>
</feature>
<evidence type="ECO:0000313" key="2">
    <source>
        <dbReference type="EMBL" id="KPH88015.1"/>
    </source>
</evidence>
<evidence type="ECO:0000256" key="1">
    <source>
        <dbReference type="SAM" id="MobiDB-lite"/>
    </source>
</evidence>
<comment type="caution">
    <text evidence="2">The sequence shown here is derived from an EMBL/GenBank/DDBJ whole genome shotgun (WGS) entry which is preliminary data.</text>
</comment>
<accession>A0A0N1N5D6</accession>